<organism evidence="2 3">
    <name type="scientific">Crotalaria pallida</name>
    <name type="common">Smooth rattlebox</name>
    <name type="synonym">Crotalaria striata</name>
    <dbReference type="NCBI Taxonomy" id="3830"/>
    <lineage>
        <taxon>Eukaryota</taxon>
        <taxon>Viridiplantae</taxon>
        <taxon>Streptophyta</taxon>
        <taxon>Embryophyta</taxon>
        <taxon>Tracheophyta</taxon>
        <taxon>Spermatophyta</taxon>
        <taxon>Magnoliopsida</taxon>
        <taxon>eudicotyledons</taxon>
        <taxon>Gunneridae</taxon>
        <taxon>Pentapetalae</taxon>
        <taxon>rosids</taxon>
        <taxon>fabids</taxon>
        <taxon>Fabales</taxon>
        <taxon>Fabaceae</taxon>
        <taxon>Papilionoideae</taxon>
        <taxon>50 kb inversion clade</taxon>
        <taxon>genistoids sensu lato</taxon>
        <taxon>core genistoids</taxon>
        <taxon>Crotalarieae</taxon>
        <taxon>Crotalaria</taxon>
    </lineage>
</organism>
<feature type="compositionally biased region" description="Polar residues" evidence="1">
    <location>
        <begin position="111"/>
        <end position="124"/>
    </location>
</feature>
<sequence length="187" mass="19956">MVVSPVVEVSNQHPVVVVDSPGGAVTVTESSSVKVADAFNDKERILGSNDDSPKNEELFGAWMLVKKPLKKRQHKANLQDVNASNKHVGKEGNLAAHAMGSRFDLLKEESTPLNSNIKPKSRGSSDMGPSHVNSSSHVGVSKRVTKDFKIGPKAQTATKPHKLLAAGQQQRGSQNHKVVQAVDATPG</sequence>
<dbReference type="AlphaFoldDB" id="A0AAN9FWA4"/>
<reference evidence="2 3" key="1">
    <citation type="submission" date="2024-01" db="EMBL/GenBank/DDBJ databases">
        <title>The genomes of 5 underutilized Papilionoideae crops provide insights into root nodulation and disease resistanc.</title>
        <authorList>
            <person name="Yuan L."/>
        </authorList>
    </citation>
    <scope>NUCLEOTIDE SEQUENCE [LARGE SCALE GENOMIC DNA]</scope>
    <source>
        <strain evidence="2">ZHUSHIDOU_FW_LH</strain>
        <tissue evidence="2">Leaf</tissue>
    </source>
</reference>
<keyword evidence="3" id="KW-1185">Reference proteome</keyword>
<name>A0AAN9FWA4_CROPI</name>
<accession>A0AAN9FWA4</accession>
<gene>
    <name evidence="2" type="ORF">RIF29_10949</name>
</gene>
<feature type="region of interest" description="Disordered" evidence="1">
    <location>
        <begin position="109"/>
        <end position="144"/>
    </location>
</feature>
<feature type="compositionally biased region" description="Low complexity" evidence="1">
    <location>
        <begin position="130"/>
        <end position="141"/>
    </location>
</feature>
<evidence type="ECO:0000256" key="1">
    <source>
        <dbReference type="SAM" id="MobiDB-lite"/>
    </source>
</evidence>
<dbReference type="EMBL" id="JAYWIO010000002">
    <property type="protein sequence ID" value="KAK7282291.1"/>
    <property type="molecule type" value="Genomic_DNA"/>
</dbReference>
<dbReference type="Proteomes" id="UP001372338">
    <property type="component" value="Unassembled WGS sequence"/>
</dbReference>
<evidence type="ECO:0000313" key="2">
    <source>
        <dbReference type="EMBL" id="KAK7282291.1"/>
    </source>
</evidence>
<comment type="caution">
    <text evidence="2">The sequence shown here is derived from an EMBL/GenBank/DDBJ whole genome shotgun (WGS) entry which is preliminary data.</text>
</comment>
<proteinExistence type="predicted"/>
<protein>
    <submittedName>
        <fullName evidence="2">Uncharacterized protein</fullName>
    </submittedName>
</protein>
<feature type="compositionally biased region" description="Polar residues" evidence="1">
    <location>
        <begin position="167"/>
        <end position="177"/>
    </location>
</feature>
<evidence type="ECO:0000313" key="3">
    <source>
        <dbReference type="Proteomes" id="UP001372338"/>
    </source>
</evidence>
<feature type="region of interest" description="Disordered" evidence="1">
    <location>
        <begin position="165"/>
        <end position="187"/>
    </location>
</feature>